<evidence type="ECO:0000256" key="3">
    <source>
        <dbReference type="ARBA" id="ARBA00022527"/>
    </source>
</evidence>
<dbReference type="GO" id="GO:0004674">
    <property type="term" value="F:protein serine/threonine kinase activity"/>
    <property type="evidence" value="ECO:0007669"/>
    <property type="project" value="UniProtKB-KW"/>
</dbReference>
<evidence type="ECO:0000256" key="4">
    <source>
        <dbReference type="ARBA" id="ARBA00022679"/>
    </source>
</evidence>
<keyword evidence="6" id="KW-0547">Nucleotide-binding</keyword>
<comment type="catalytic activity">
    <reaction evidence="9">
        <text>L-threonyl-[protein] + ATP = O-phospho-L-threonyl-[protein] + ADP + H(+)</text>
        <dbReference type="Rhea" id="RHEA:46608"/>
        <dbReference type="Rhea" id="RHEA-COMP:11060"/>
        <dbReference type="Rhea" id="RHEA-COMP:11605"/>
        <dbReference type="ChEBI" id="CHEBI:15378"/>
        <dbReference type="ChEBI" id="CHEBI:30013"/>
        <dbReference type="ChEBI" id="CHEBI:30616"/>
        <dbReference type="ChEBI" id="CHEBI:61977"/>
        <dbReference type="ChEBI" id="CHEBI:456216"/>
        <dbReference type="EC" id="2.7.11.1"/>
    </reaction>
</comment>
<evidence type="ECO:0000256" key="6">
    <source>
        <dbReference type="ARBA" id="ARBA00022741"/>
    </source>
</evidence>
<dbReference type="Gene3D" id="3.30.200.20">
    <property type="entry name" value="Phosphorylase Kinase, domain 1"/>
    <property type="match status" value="1"/>
</dbReference>
<dbReference type="SMART" id="SM00220">
    <property type="entry name" value="S_TKc"/>
    <property type="match status" value="1"/>
</dbReference>
<dbReference type="GO" id="GO:0005524">
    <property type="term" value="F:ATP binding"/>
    <property type="evidence" value="ECO:0007669"/>
    <property type="project" value="UniProtKB-KW"/>
</dbReference>
<evidence type="ECO:0000256" key="8">
    <source>
        <dbReference type="ARBA" id="ARBA00022840"/>
    </source>
</evidence>
<reference evidence="12" key="2">
    <citation type="journal article" date="2015" name="ISME J.">
        <title>A new class of marine Euryarchaeota group II from the Mediterranean deep chlorophyll maximum.</title>
        <authorList>
            <person name="Martin-Cuadrado A.B."/>
            <person name="Garcia-Heredia I."/>
            <person name="Molto A.G."/>
            <person name="Lopez-Ubeda R."/>
            <person name="Kimes N."/>
            <person name="Lopez-Garcia P."/>
            <person name="Moreira D."/>
            <person name="Rodriguez-Valera F."/>
        </authorList>
    </citation>
    <scope>NUCLEOTIDE SEQUENCE</scope>
</reference>
<dbReference type="PANTHER" id="PTHR12209">
    <property type="entry name" value="NON-SPECIFIC SERINE/THREONINE PROTEIN KINASE"/>
    <property type="match status" value="1"/>
</dbReference>
<keyword evidence="3" id="KW-0723">Serine/threonine-protein kinase</keyword>
<evidence type="ECO:0000256" key="10">
    <source>
        <dbReference type="ARBA" id="ARBA00048679"/>
    </source>
</evidence>
<dbReference type="Pfam" id="PF00069">
    <property type="entry name" value="Pkinase"/>
    <property type="match status" value="1"/>
</dbReference>
<comment type="similarity">
    <text evidence="1">Belongs to the protein kinase superfamily. BUD32 family.</text>
</comment>
<keyword evidence="8" id="KW-0067">ATP-binding</keyword>
<protein>
    <recommendedName>
        <fullName evidence="2">non-specific serine/threonine protein kinase</fullName>
        <ecNumber evidence="2">2.7.11.1</ecNumber>
    </recommendedName>
</protein>
<keyword evidence="5" id="KW-0819">tRNA processing</keyword>
<dbReference type="PANTHER" id="PTHR12209:SF0">
    <property type="entry name" value="EKC_KEOPS COMPLEX SUBUNIT TP53RK"/>
    <property type="match status" value="1"/>
</dbReference>
<evidence type="ECO:0000256" key="2">
    <source>
        <dbReference type="ARBA" id="ARBA00012513"/>
    </source>
</evidence>
<dbReference type="GO" id="GO:0005829">
    <property type="term" value="C:cytosol"/>
    <property type="evidence" value="ECO:0007669"/>
    <property type="project" value="TreeGrafter"/>
</dbReference>
<comment type="catalytic activity">
    <reaction evidence="10">
        <text>L-seryl-[protein] + ATP = O-phospho-L-seryl-[protein] + ADP + H(+)</text>
        <dbReference type="Rhea" id="RHEA:17989"/>
        <dbReference type="Rhea" id="RHEA-COMP:9863"/>
        <dbReference type="Rhea" id="RHEA-COMP:11604"/>
        <dbReference type="ChEBI" id="CHEBI:15378"/>
        <dbReference type="ChEBI" id="CHEBI:29999"/>
        <dbReference type="ChEBI" id="CHEBI:30616"/>
        <dbReference type="ChEBI" id="CHEBI:83421"/>
        <dbReference type="ChEBI" id="CHEBI:456216"/>
        <dbReference type="EC" id="2.7.11.1"/>
    </reaction>
</comment>
<evidence type="ECO:0000256" key="7">
    <source>
        <dbReference type="ARBA" id="ARBA00022777"/>
    </source>
</evidence>
<dbReference type="Gene3D" id="1.10.510.10">
    <property type="entry name" value="Transferase(Phosphotransferase) domain 1"/>
    <property type="match status" value="1"/>
</dbReference>
<dbReference type="InterPro" id="IPR008266">
    <property type="entry name" value="Tyr_kinase_AS"/>
</dbReference>
<dbReference type="NCBIfam" id="TIGR03724">
    <property type="entry name" value="arch_bud32"/>
    <property type="match status" value="1"/>
</dbReference>
<dbReference type="GO" id="GO:0008033">
    <property type="term" value="P:tRNA processing"/>
    <property type="evidence" value="ECO:0007669"/>
    <property type="project" value="UniProtKB-KW"/>
</dbReference>
<organism evidence="12">
    <name type="scientific">uncultured Poseidoniia archaeon</name>
    <dbReference type="NCBI Taxonomy" id="1697135"/>
    <lineage>
        <taxon>Archaea</taxon>
        <taxon>Methanobacteriati</taxon>
        <taxon>Thermoplasmatota</taxon>
        <taxon>Candidatus Poseidoniia</taxon>
        <taxon>environmental samples</taxon>
    </lineage>
</organism>
<feature type="domain" description="Protein kinase" evidence="11">
    <location>
        <begin position="9"/>
        <end position="222"/>
    </location>
</feature>
<dbReference type="InterPro" id="IPR011009">
    <property type="entry name" value="Kinase-like_dom_sf"/>
</dbReference>
<dbReference type="AlphaFoldDB" id="A0A1B1TF25"/>
<evidence type="ECO:0000256" key="5">
    <source>
        <dbReference type="ARBA" id="ARBA00022694"/>
    </source>
</evidence>
<evidence type="ECO:0000256" key="1">
    <source>
        <dbReference type="ARBA" id="ARBA00010630"/>
    </source>
</evidence>
<dbReference type="EMBL" id="KP211910">
    <property type="protein sequence ID" value="ANV80868.1"/>
    <property type="molecule type" value="Genomic_DNA"/>
</dbReference>
<dbReference type="InterPro" id="IPR000719">
    <property type="entry name" value="Prot_kinase_dom"/>
</dbReference>
<evidence type="ECO:0000256" key="9">
    <source>
        <dbReference type="ARBA" id="ARBA00047899"/>
    </source>
</evidence>
<keyword evidence="4" id="KW-0808">Transferase</keyword>
<accession>A0A1B1TF25</accession>
<reference evidence="12" key="1">
    <citation type="submission" date="2014-11" db="EMBL/GenBank/DDBJ databases">
        <authorList>
            <person name="Zhu J."/>
            <person name="Qi W."/>
            <person name="Song R."/>
        </authorList>
    </citation>
    <scope>NUCLEOTIDE SEQUENCE</scope>
</reference>
<proteinExistence type="inferred from homology"/>
<dbReference type="PROSITE" id="PS00109">
    <property type="entry name" value="PROTEIN_KINASE_TYR"/>
    <property type="match status" value="1"/>
</dbReference>
<sequence>MEAADIPMWIVEKVLHQGAEATVTAGSWMGKSAVLKMRKPRGYRTPHLDRKLTRQRLTVEARALGRLQYHNLSAPSIIDLDLEQGWILMSKIEGITLFDYLNNKNNLISEKIKLFGATIRELHEIGISHGDLTTHNVLIDNGGNLSLIDFGLAKILPELEHLGLDLQVLNECLTASHSEYENAVEDMVEGYLSADSEKEDVISAPEVISRFNEIRGRVRYHA</sequence>
<dbReference type="InterPro" id="IPR022495">
    <property type="entry name" value="Bud32"/>
</dbReference>
<evidence type="ECO:0000313" key="12">
    <source>
        <dbReference type="EMBL" id="ANV80868.1"/>
    </source>
</evidence>
<name>A0A1B1TF25_9ARCH</name>
<dbReference type="EC" id="2.7.11.1" evidence="2"/>
<evidence type="ECO:0000259" key="11">
    <source>
        <dbReference type="PROSITE" id="PS50011"/>
    </source>
</evidence>
<keyword evidence="7 12" id="KW-0418">Kinase</keyword>
<dbReference type="SUPFAM" id="SSF56112">
    <property type="entry name" value="Protein kinase-like (PK-like)"/>
    <property type="match status" value="1"/>
</dbReference>
<dbReference type="PROSITE" id="PS50011">
    <property type="entry name" value="PROTEIN_KINASE_DOM"/>
    <property type="match status" value="1"/>
</dbReference>